<proteinExistence type="predicted"/>
<protein>
    <submittedName>
        <fullName evidence="1">(S)-ureidoglycine aminohydrolase</fullName>
    </submittedName>
</protein>
<dbReference type="Gene3D" id="2.60.120.10">
    <property type="entry name" value="Jelly Rolls"/>
    <property type="match status" value="2"/>
</dbReference>
<keyword evidence="2" id="KW-1185">Reference proteome</keyword>
<dbReference type="InterPro" id="IPR011051">
    <property type="entry name" value="RmlC_Cupin_sf"/>
</dbReference>
<dbReference type="InterPro" id="IPR044704">
    <property type="entry name" value="UGlyAH_cupin_N"/>
</dbReference>
<dbReference type="EMBL" id="BAABFL010000437">
    <property type="protein sequence ID" value="GAA4651100.1"/>
    <property type="molecule type" value="Genomic_DNA"/>
</dbReference>
<comment type="caution">
    <text evidence="1">The sequence shown here is derived from an EMBL/GenBank/DDBJ whole genome shotgun (WGS) entry which is preliminary data.</text>
</comment>
<dbReference type="PANTHER" id="PTHR34571">
    <property type="entry name" value="(S)-UREIDOGLYCINE AMINOHYDROLASE"/>
    <property type="match status" value="1"/>
</dbReference>
<organism evidence="1 2">
    <name type="scientific">Kistimonas scapharcae</name>
    <dbReference type="NCBI Taxonomy" id="1036133"/>
    <lineage>
        <taxon>Bacteria</taxon>
        <taxon>Pseudomonadati</taxon>
        <taxon>Pseudomonadota</taxon>
        <taxon>Gammaproteobacteria</taxon>
        <taxon>Oceanospirillales</taxon>
        <taxon>Endozoicomonadaceae</taxon>
        <taxon>Kistimonas</taxon>
    </lineage>
</organism>
<dbReference type="CDD" id="cd02212">
    <property type="entry name" value="cupin_UGlyAH_C"/>
    <property type="match status" value="1"/>
</dbReference>
<evidence type="ECO:0000313" key="2">
    <source>
        <dbReference type="Proteomes" id="UP001500604"/>
    </source>
</evidence>
<dbReference type="CDD" id="cd02211">
    <property type="entry name" value="cupin_UGlyAH_N"/>
    <property type="match status" value="1"/>
</dbReference>
<reference evidence="2" key="1">
    <citation type="journal article" date="2019" name="Int. J. Syst. Evol. Microbiol.">
        <title>The Global Catalogue of Microorganisms (GCM) 10K type strain sequencing project: providing services to taxonomists for standard genome sequencing and annotation.</title>
        <authorList>
            <consortium name="The Broad Institute Genomics Platform"/>
            <consortium name="The Broad Institute Genome Sequencing Center for Infectious Disease"/>
            <person name="Wu L."/>
            <person name="Ma J."/>
        </authorList>
    </citation>
    <scope>NUCLEOTIDE SEQUENCE [LARGE SCALE GENOMIC DNA]</scope>
    <source>
        <strain evidence="2">JCM 17805</strain>
    </source>
</reference>
<name>A0ABP8V786_9GAMM</name>
<dbReference type="SUPFAM" id="SSF51182">
    <property type="entry name" value="RmlC-like cupins"/>
    <property type="match status" value="1"/>
</dbReference>
<dbReference type="InterPro" id="IPR017627">
    <property type="entry name" value="UGHY"/>
</dbReference>
<dbReference type="InterPro" id="IPR014710">
    <property type="entry name" value="RmlC-like_jellyroll"/>
</dbReference>
<dbReference type="Proteomes" id="UP001500604">
    <property type="component" value="Unassembled WGS sequence"/>
</dbReference>
<gene>
    <name evidence="1" type="primary">allE</name>
    <name evidence="1" type="ORF">GCM10023116_33830</name>
</gene>
<dbReference type="NCBIfam" id="TIGR03214">
    <property type="entry name" value="ura-cupin"/>
    <property type="match status" value="1"/>
</dbReference>
<sequence>MGYPDGLLKNRSVIKHGVYAVVAPEGRVINSIPGFDGCALTIVASPKMGASFVQYVGTVQPDGGTTKPFASEEMIESFVYFMDGDGSLKVSVGDEEQTLTQGGYAFAPADKALSFQNIGDKPLRVLLYKQRYIPLEGQSARTVFGNANDIEEVFYDDMENVFIRDLLPIEMGFDMNMHILSFEPSGSHPFVETHVQEHGAYLLEGEGLYLLGEDWVQVQAEDFMWFGPFTQQAVYATGRGRLTYIYSKDCNRDVDI</sequence>
<dbReference type="InterPro" id="IPR044697">
    <property type="entry name" value="UGlyAH_cupin_C"/>
</dbReference>
<evidence type="ECO:0000313" key="1">
    <source>
        <dbReference type="EMBL" id="GAA4651100.1"/>
    </source>
</evidence>
<accession>A0ABP8V786</accession>
<dbReference type="RefSeq" id="WP_345197408.1">
    <property type="nucleotide sequence ID" value="NZ_BAABFL010000437.1"/>
</dbReference>
<dbReference type="PANTHER" id="PTHR34571:SF1">
    <property type="entry name" value="(S)-UREIDOGLYCINE AMINOHYDROLASE"/>
    <property type="match status" value="1"/>
</dbReference>